<feature type="transmembrane region" description="Helical" evidence="8">
    <location>
        <begin position="187"/>
        <end position="216"/>
    </location>
</feature>
<feature type="transmembrane region" description="Helical" evidence="8">
    <location>
        <begin position="355"/>
        <end position="377"/>
    </location>
</feature>
<keyword evidence="5 8" id="KW-0812">Transmembrane</keyword>
<dbReference type="RefSeq" id="WP_003675000.1">
    <property type="nucleotide sequence ID" value="NZ_CM122995.1"/>
</dbReference>
<dbReference type="Proteomes" id="UP000189795">
    <property type="component" value="Unassembled WGS sequence"/>
</dbReference>
<evidence type="ECO:0000256" key="1">
    <source>
        <dbReference type="ARBA" id="ARBA00004651"/>
    </source>
</evidence>
<feature type="domain" description="Phosphotransferase system EIIC" evidence="9">
    <location>
        <begin position="51"/>
        <end position="389"/>
    </location>
</feature>
<dbReference type="GO" id="GO:0005886">
    <property type="term" value="C:plasma membrane"/>
    <property type="evidence" value="ECO:0007669"/>
    <property type="project" value="UniProtKB-SubCell"/>
</dbReference>
<evidence type="ECO:0000256" key="6">
    <source>
        <dbReference type="ARBA" id="ARBA00022989"/>
    </source>
</evidence>
<evidence type="ECO:0000313" key="11">
    <source>
        <dbReference type="EMBL" id="OPG87910.1"/>
    </source>
</evidence>
<feature type="transmembrane region" description="Helical" evidence="8">
    <location>
        <begin position="332"/>
        <end position="349"/>
    </location>
</feature>
<dbReference type="EMBL" id="JABAFN010000073">
    <property type="protein sequence ID" value="NME23142.1"/>
    <property type="molecule type" value="Genomic_DNA"/>
</dbReference>
<evidence type="ECO:0000256" key="2">
    <source>
        <dbReference type="ARBA" id="ARBA00022448"/>
    </source>
</evidence>
<proteinExistence type="predicted"/>
<sequence length="393" mass="40560">MTFNCRSDKLTTIIKQKINYKEALMMENRVSNSKANATYQNSSKVKEVAYRIFAAVANAILVVLGGGLLTQTIGNLTGIHVLTLIGGEAQALLAPAIGVAVASQMNTNTLVTFASMVAATVGSNGVHFTDTALKGMTATGQATVAAAGAPVFTTGQPVSAVLAAIVAVLVGKYLTGKTPLDMVLVPFGALAVGIGFGLVVAAVVTPALLAVSAYIAHTMQVSPVLGSMVISVVWALFLMTPASSAALAVALMLDPISSAAALIGTTAQFVGFTAMSFRQNNLGANIAQGLVTPKVQFPNLLINPYLLVPTVVSAAVCAPIATVLFDFRSTSTLGGLGLNSLIAPIAYLSRGWSQFSTYMIFGVVVPAVLSIALYLVLKRAGFIGEKQLHLELV</sequence>
<reference evidence="11 12" key="1">
    <citation type="submission" date="2017-03" db="EMBL/GenBank/DDBJ databases">
        <title>Antibiotic resistance of probiotic microorganisms.</title>
        <authorList>
            <person name="Sanudo A.I."/>
            <person name="Olivares M."/>
            <person name="Banuelos O."/>
        </authorList>
    </citation>
    <scope>NUCLEOTIDE SEQUENCE [LARGE SCALE GENOMIC DNA]</scope>
    <source>
        <strain evidence="11 12">CECT8605</strain>
    </source>
</reference>
<comment type="subcellular location">
    <subcellularLocation>
        <location evidence="1">Cell membrane</location>
        <topology evidence="1">Multi-pass membrane protein</topology>
    </subcellularLocation>
</comment>
<feature type="transmembrane region" description="Helical" evidence="8">
    <location>
        <begin position="158"/>
        <end position="175"/>
    </location>
</feature>
<dbReference type="Proteomes" id="UP000587270">
    <property type="component" value="Unassembled WGS sequence"/>
</dbReference>
<gene>
    <name evidence="11" type="ORF">B5D07_08400</name>
    <name evidence="10" type="ORF">HF865_10770</name>
</gene>
<evidence type="ECO:0000313" key="13">
    <source>
        <dbReference type="Proteomes" id="UP000587270"/>
    </source>
</evidence>
<dbReference type="GO" id="GO:0008982">
    <property type="term" value="F:protein-N(PI)-phosphohistidine-sugar phosphotransferase activity"/>
    <property type="evidence" value="ECO:0007669"/>
    <property type="project" value="InterPro"/>
</dbReference>
<organism evidence="11 12">
    <name type="scientific">Limosilactobacillus reuteri</name>
    <name type="common">Lactobacillus reuteri</name>
    <dbReference type="NCBI Taxonomy" id="1598"/>
    <lineage>
        <taxon>Bacteria</taxon>
        <taxon>Bacillati</taxon>
        <taxon>Bacillota</taxon>
        <taxon>Bacilli</taxon>
        <taxon>Lactobacillales</taxon>
        <taxon>Lactobacillaceae</taxon>
        <taxon>Limosilactobacillus</taxon>
    </lineage>
</organism>
<evidence type="ECO:0000256" key="7">
    <source>
        <dbReference type="ARBA" id="ARBA00023136"/>
    </source>
</evidence>
<dbReference type="Pfam" id="PF13303">
    <property type="entry name" value="PTS_EIIC_2"/>
    <property type="match status" value="1"/>
</dbReference>
<keyword evidence="4 10" id="KW-0762">Sugar transport</keyword>
<dbReference type="InterPro" id="IPR003352">
    <property type="entry name" value="PTS_EIIC"/>
</dbReference>
<dbReference type="GO" id="GO:0009401">
    <property type="term" value="P:phosphoenolpyruvate-dependent sugar phosphotransferase system"/>
    <property type="evidence" value="ECO:0007669"/>
    <property type="project" value="InterPro"/>
</dbReference>
<feature type="transmembrane region" description="Helical" evidence="8">
    <location>
        <begin position="48"/>
        <end position="69"/>
    </location>
</feature>
<keyword evidence="7 8" id="KW-0472">Membrane</keyword>
<dbReference type="OrthoDB" id="396983at2"/>
<evidence type="ECO:0000256" key="4">
    <source>
        <dbReference type="ARBA" id="ARBA00022597"/>
    </source>
</evidence>
<dbReference type="AlphaFoldDB" id="A0A1V4FJV8"/>
<feature type="transmembrane region" description="Helical" evidence="8">
    <location>
        <begin position="305"/>
        <end position="325"/>
    </location>
</feature>
<dbReference type="EMBL" id="MWVS01000097">
    <property type="protein sequence ID" value="OPG87910.1"/>
    <property type="molecule type" value="Genomic_DNA"/>
</dbReference>
<feature type="transmembrane region" description="Helical" evidence="8">
    <location>
        <begin position="81"/>
        <end position="102"/>
    </location>
</feature>
<evidence type="ECO:0000256" key="5">
    <source>
        <dbReference type="ARBA" id="ARBA00022692"/>
    </source>
</evidence>
<comment type="caution">
    <text evidence="11">The sequence shown here is derived from an EMBL/GenBank/DDBJ whole genome shotgun (WGS) entry which is preliminary data.</text>
</comment>
<keyword evidence="3" id="KW-1003">Cell membrane</keyword>
<accession>A0A1V4FJV8</accession>
<evidence type="ECO:0000259" key="9">
    <source>
        <dbReference type="Pfam" id="PF13303"/>
    </source>
</evidence>
<evidence type="ECO:0000256" key="8">
    <source>
        <dbReference type="SAM" id="Phobius"/>
    </source>
</evidence>
<evidence type="ECO:0000313" key="12">
    <source>
        <dbReference type="Proteomes" id="UP000189795"/>
    </source>
</evidence>
<evidence type="ECO:0000256" key="3">
    <source>
        <dbReference type="ARBA" id="ARBA00022475"/>
    </source>
</evidence>
<reference evidence="10 13" key="2">
    <citation type="submission" date="2020-04" db="EMBL/GenBank/DDBJ databases">
        <authorList>
            <person name="Hitch T.C.A."/>
            <person name="Wylensek D."/>
            <person name="Clavel T."/>
        </authorList>
    </citation>
    <scope>NUCLEOTIDE SEQUENCE [LARGE SCALE GENOMIC DNA]</scope>
    <source>
        <strain evidence="10 13">WCA-386-APC-4I</strain>
    </source>
</reference>
<keyword evidence="6 8" id="KW-1133">Transmembrane helix</keyword>
<evidence type="ECO:0000313" key="10">
    <source>
        <dbReference type="EMBL" id="NME23142.1"/>
    </source>
</evidence>
<keyword evidence="2" id="KW-0813">Transport</keyword>
<protein>
    <submittedName>
        <fullName evidence="10">PTS sugar transporter subunit IIC</fullName>
    </submittedName>
</protein>
<name>A0A1V4FJV8_LIMRT</name>